<proteinExistence type="predicted"/>
<comment type="caution">
    <text evidence="1">The sequence shown here is derived from an EMBL/GenBank/DDBJ whole genome shotgun (WGS) entry which is preliminary data.</text>
</comment>
<evidence type="ECO:0000313" key="2">
    <source>
        <dbReference type="Proteomes" id="UP000037069"/>
    </source>
</evidence>
<dbReference type="Proteomes" id="UP000037069">
    <property type="component" value="Unassembled WGS sequence"/>
</dbReference>
<accession>A0A0L0C4X3</accession>
<keyword evidence="2" id="KW-1185">Reference proteome</keyword>
<gene>
    <name evidence="1" type="ORF">FF38_06722</name>
</gene>
<evidence type="ECO:0000313" key="1">
    <source>
        <dbReference type="EMBL" id="KNC27297.1"/>
    </source>
</evidence>
<name>A0A0L0C4X3_LUCCU</name>
<dbReference type="AlphaFoldDB" id="A0A0L0C4X3"/>
<dbReference type="EMBL" id="JRES01000912">
    <property type="protein sequence ID" value="KNC27297.1"/>
    <property type="molecule type" value="Genomic_DNA"/>
</dbReference>
<organism evidence="1 2">
    <name type="scientific">Lucilia cuprina</name>
    <name type="common">Green bottle fly</name>
    <name type="synonym">Australian sheep blowfly</name>
    <dbReference type="NCBI Taxonomy" id="7375"/>
    <lineage>
        <taxon>Eukaryota</taxon>
        <taxon>Metazoa</taxon>
        <taxon>Ecdysozoa</taxon>
        <taxon>Arthropoda</taxon>
        <taxon>Hexapoda</taxon>
        <taxon>Insecta</taxon>
        <taxon>Pterygota</taxon>
        <taxon>Neoptera</taxon>
        <taxon>Endopterygota</taxon>
        <taxon>Diptera</taxon>
        <taxon>Brachycera</taxon>
        <taxon>Muscomorpha</taxon>
        <taxon>Oestroidea</taxon>
        <taxon>Calliphoridae</taxon>
        <taxon>Luciliinae</taxon>
        <taxon>Lucilia</taxon>
    </lineage>
</organism>
<protein>
    <submittedName>
        <fullName evidence="1">Uncharacterized protein</fullName>
    </submittedName>
</protein>
<reference evidence="1 2" key="1">
    <citation type="journal article" date="2015" name="Nat. Commun.">
        <title>Lucilia cuprina genome unlocks parasitic fly biology to underpin future interventions.</title>
        <authorList>
            <person name="Anstead C.A."/>
            <person name="Korhonen P.K."/>
            <person name="Young N.D."/>
            <person name="Hall R.S."/>
            <person name="Jex A.R."/>
            <person name="Murali S.C."/>
            <person name="Hughes D.S."/>
            <person name="Lee S.F."/>
            <person name="Perry T."/>
            <person name="Stroehlein A.J."/>
            <person name="Ansell B.R."/>
            <person name="Breugelmans B."/>
            <person name="Hofmann A."/>
            <person name="Qu J."/>
            <person name="Dugan S."/>
            <person name="Lee S.L."/>
            <person name="Chao H."/>
            <person name="Dinh H."/>
            <person name="Han Y."/>
            <person name="Doddapaneni H.V."/>
            <person name="Worley K.C."/>
            <person name="Muzny D.M."/>
            <person name="Ioannidis P."/>
            <person name="Waterhouse R.M."/>
            <person name="Zdobnov E.M."/>
            <person name="James P.J."/>
            <person name="Bagnall N.H."/>
            <person name="Kotze A.C."/>
            <person name="Gibbs R.A."/>
            <person name="Richards S."/>
            <person name="Batterham P."/>
            <person name="Gasser R.B."/>
        </authorList>
    </citation>
    <scope>NUCLEOTIDE SEQUENCE [LARGE SCALE GENOMIC DNA]</scope>
    <source>
        <strain evidence="1 2">LS</strain>
        <tissue evidence="1">Full body</tissue>
    </source>
</reference>
<sequence length="98" mass="10432">MLAGVATWFLSSVLCPGSELKLSGRNLVVPAHPRSGDAKLLTKNPSLETSRGGVDIFKTQTCKATSTPTPSNEGEAVFQHHHAWGALLVWFLCVCVGV</sequence>